<evidence type="ECO:0000313" key="8">
    <source>
        <dbReference type="EMBL" id="CCM78078.1"/>
    </source>
</evidence>
<feature type="transmembrane region" description="Helical" evidence="7">
    <location>
        <begin position="12"/>
        <end position="34"/>
    </location>
</feature>
<dbReference type="PANTHER" id="PTHR30250:SF10">
    <property type="entry name" value="LIPOPOLYSACCHARIDE BIOSYNTHESIS PROTEIN WZXC"/>
    <property type="match status" value="1"/>
</dbReference>
<dbReference type="STRING" id="1211777.BN77_p10032"/>
<evidence type="ECO:0000256" key="4">
    <source>
        <dbReference type="ARBA" id="ARBA00022692"/>
    </source>
</evidence>
<feature type="transmembrane region" description="Helical" evidence="7">
    <location>
        <begin position="437"/>
        <end position="462"/>
    </location>
</feature>
<comment type="similarity">
    <text evidence="2">Belongs to the polysaccharide synthase family.</text>
</comment>
<feature type="transmembrane region" description="Helical" evidence="7">
    <location>
        <begin position="284"/>
        <end position="306"/>
    </location>
</feature>
<feature type="transmembrane region" description="Helical" evidence="7">
    <location>
        <begin position="350"/>
        <end position="373"/>
    </location>
</feature>
<comment type="subcellular location">
    <subcellularLocation>
        <location evidence="1">Cell membrane</location>
        <topology evidence="1">Multi-pass membrane protein</topology>
    </subcellularLocation>
</comment>
<dbReference type="Pfam" id="PF13440">
    <property type="entry name" value="Polysacc_synt_3"/>
    <property type="match status" value="1"/>
</dbReference>
<keyword evidence="5 7" id="KW-1133">Transmembrane helix</keyword>
<dbReference type="EMBL" id="CANI01000035">
    <property type="protein sequence ID" value="CCM78078.1"/>
    <property type="molecule type" value="Genomic_DNA"/>
</dbReference>
<feature type="transmembrane region" description="Helical" evidence="7">
    <location>
        <begin position="379"/>
        <end position="395"/>
    </location>
</feature>
<evidence type="ECO:0000256" key="2">
    <source>
        <dbReference type="ARBA" id="ARBA00007430"/>
    </source>
</evidence>
<feature type="transmembrane region" description="Helical" evidence="7">
    <location>
        <begin position="80"/>
        <end position="102"/>
    </location>
</feature>
<sequence>MLAFRALKGASWLIFSRLVNRIIDFFTLLVLARLLTPADFGIAALATSLVVVVDSVLEIPVTQALVRLKSIDRSHLDTGFTLGFLRSIVVAIVILAIAWPLSTVNQDQILVPLVSVLAIGPIAKGFSSPAMVHFARNLGFRPFFVIEVTGKIGACAVVAIIVFSGGRYWAIVANFAMASVVATLLSYVLAPYRPALSLSRLADFARFIGWFSAAQLVAAFNWQSDRFLIGIFSDKASLGRYAVASDVSVIPTQSIIGPAMQPVMAAFSQVSSDPERIGIAFLKAVRFVMLISVPACLGISLTADLITDLLLGSQWVEAAPILSVLALSIIPIPYYQTLYSASLALDCPHVIFRLNIIDLCFRIAFLGVGFYLYSVMGVSIARVVLSSIMFIFYFTNTRRMLGIDIRAQLKNIWKIFLAGTVMTIWVLILRKEMEDHIWYNVLELALISSTGAAVYGAALLALGMRLVAGGGRFEVADRG</sequence>
<dbReference type="Proteomes" id="UP000009319">
    <property type="component" value="Unassembled WGS sequence"/>
</dbReference>
<feature type="transmembrane region" description="Helical" evidence="7">
    <location>
        <begin position="318"/>
        <end position="338"/>
    </location>
</feature>
<dbReference type="HOGENOM" id="CLU_026911_3_0_5"/>
<dbReference type="InterPro" id="IPR050833">
    <property type="entry name" value="Poly_Biosynth_Transport"/>
</dbReference>
<organism evidence="8 9">
    <name type="scientific">Rhizobium mesoamericanum STM3625</name>
    <dbReference type="NCBI Taxonomy" id="1211777"/>
    <lineage>
        <taxon>Bacteria</taxon>
        <taxon>Pseudomonadati</taxon>
        <taxon>Pseudomonadota</taxon>
        <taxon>Alphaproteobacteria</taxon>
        <taxon>Hyphomicrobiales</taxon>
        <taxon>Rhizobiaceae</taxon>
        <taxon>Rhizobium/Agrobacterium group</taxon>
        <taxon>Rhizobium</taxon>
    </lineage>
</organism>
<keyword evidence="6 7" id="KW-0472">Membrane</keyword>
<keyword evidence="3" id="KW-1003">Cell membrane</keyword>
<evidence type="ECO:0000256" key="3">
    <source>
        <dbReference type="ARBA" id="ARBA00022475"/>
    </source>
</evidence>
<dbReference type="GO" id="GO:0005886">
    <property type="term" value="C:plasma membrane"/>
    <property type="evidence" value="ECO:0007669"/>
    <property type="project" value="UniProtKB-SubCell"/>
</dbReference>
<evidence type="ECO:0000313" key="9">
    <source>
        <dbReference type="Proteomes" id="UP000009319"/>
    </source>
</evidence>
<dbReference type="eggNOG" id="COG2244">
    <property type="taxonomic scope" value="Bacteria"/>
</dbReference>
<proteinExistence type="inferred from homology"/>
<dbReference type="AlphaFoldDB" id="K0PWF3"/>
<dbReference type="CDD" id="cd13127">
    <property type="entry name" value="MATE_tuaB_like"/>
    <property type="match status" value="1"/>
</dbReference>
<comment type="caution">
    <text evidence="8">The sequence shown here is derived from an EMBL/GenBank/DDBJ whole genome shotgun (WGS) entry which is preliminary data.</text>
</comment>
<evidence type="ECO:0000256" key="5">
    <source>
        <dbReference type="ARBA" id="ARBA00022989"/>
    </source>
</evidence>
<accession>K0PWF3</accession>
<feature type="transmembrane region" description="Helical" evidence="7">
    <location>
        <begin position="108"/>
        <end position="126"/>
    </location>
</feature>
<reference evidence="8 9" key="1">
    <citation type="journal article" date="2013" name="Genome Announc.">
        <title>Draft Genome Sequence of Rhizobium mesoamericanum STM3625, a Nitrogen-Fixing Symbiont of Mimosa pudica Isolated in French Guiana (South America).</title>
        <authorList>
            <person name="Moulin L."/>
            <person name="Mornico D."/>
            <person name="Melkonian R."/>
            <person name="Klonowska A."/>
        </authorList>
    </citation>
    <scope>NUCLEOTIDE SEQUENCE [LARGE SCALE GENOMIC DNA]</scope>
    <source>
        <strain evidence="8 9">STM3625</strain>
    </source>
</reference>
<dbReference type="PANTHER" id="PTHR30250">
    <property type="entry name" value="PST FAMILY PREDICTED COLANIC ACID TRANSPORTER"/>
    <property type="match status" value="1"/>
</dbReference>
<evidence type="ECO:0000256" key="1">
    <source>
        <dbReference type="ARBA" id="ARBA00004651"/>
    </source>
</evidence>
<feature type="transmembrane region" description="Helical" evidence="7">
    <location>
        <begin position="415"/>
        <end position="431"/>
    </location>
</feature>
<protein>
    <submittedName>
        <fullName evidence="8">Exopolysaccharide polymerization/export protein</fullName>
    </submittedName>
</protein>
<keyword evidence="9" id="KW-1185">Reference proteome</keyword>
<feature type="transmembrane region" description="Helical" evidence="7">
    <location>
        <begin position="138"/>
        <end position="162"/>
    </location>
</feature>
<feature type="transmembrane region" description="Helical" evidence="7">
    <location>
        <begin position="40"/>
        <end position="59"/>
    </location>
</feature>
<feature type="transmembrane region" description="Helical" evidence="7">
    <location>
        <begin position="168"/>
        <end position="190"/>
    </location>
</feature>
<evidence type="ECO:0000256" key="7">
    <source>
        <dbReference type="SAM" id="Phobius"/>
    </source>
</evidence>
<name>K0PWF3_9HYPH</name>
<dbReference type="RefSeq" id="WP_007535507.1">
    <property type="nucleotide sequence ID" value="NZ_HF536773.1"/>
</dbReference>
<keyword evidence="4 7" id="KW-0812">Transmembrane</keyword>
<evidence type="ECO:0000256" key="6">
    <source>
        <dbReference type="ARBA" id="ARBA00023136"/>
    </source>
</evidence>
<gene>
    <name evidence="8" type="ORF">BN77_p10032</name>
</gene>